<evidence type="ECO:0000313" key="1">
    <source>
        <dbReference type="EMBL" id="VEN43392.1"/>
    </source>
</evidence>
<dbReference type="Proteomes" id="UP000410492">
    <property type="component" value="Unassembled WGS sequence"/>
</dbReference>
<sequence length="48" mass="5764">MHNDKNFAATPNASTSCPHRSNTNLFCGKYRIVRRRRTFEFPSKRRRH</sequence>
<accession>A0A653C652</accession>
<protein>
    <submittedName>
        <fullName evidence="1">Uncharacterized protein</fullName>
    </submittedName>
</protein>
<dbReference type="PROSITE" id="PS51257">
    <property type="entry name" value="PROKAR_LIPOPROTEIN"/>
    <property type="match status" value="1"/>
</dbReference>
<dbReference type="OrthoDB" id="6790928at2759"/>
<keyword evidence="2" id="KW-1185">Reference proteome</keyword>
<reference evidence="1 2" key="1">
    <citation type="submission" date="2019-01" db="EMBL/GenBank/DDBJ databases">
        <authorList>
            <person name="Sayadi A."/>
        </authorList>
    </citation>
    <scope>NUCLEOTIDE SEQUENCE [LARGE SCALE GENOMIC DNA]</scope>
</reference>
<name>A0A653C652_CALMS</name>
<evidence type="ECO:0000313" key="2">
    <source>
        <dbReference type="Proteomes" id="UP000410492"/>
    </source>
</evidence>
<proteinExistence type="predicted"/>
<gene>
    <name evidence="1" type="ORF">CALMAC_LOCUS6546</name>
</gene>
<dbReference type="EMBL" id="CAACVG010007053">
    <property type="protein sequence ID" value="VEN43392.1"/>
    <property type="molecule type" value="Genomic_DNA"/>
</dbReference>
<organism evidence="1 2">
    <name type="scientific">Callosobruchus maculatus</name>
    <name type="common">Southern cowpea weevil</name>
    <name type="synonym">Pulse bruchid</name>
    <dbReference type="NCBI Taxonomy" id="64391"/>
    <lineage>
        <taxon>Eukaryota</taxon>
        <taxon>Metazoa</taxon>
        <taxon>Ecdysozoa</taxon>
        <taxon>Arthropoda</taxon>
        <taxon>Hexapoda</taxon>
        <taxon>Insecta</taxon>
        <taxon>Pterygota</taxon>
        <taxon>Neoptera</taxon>
        <taxon>Endopterygota</taxon>
        <taxon>Coleoptera</taxon>
        <taxon>Polyphaga</taxon>
        <taxon>Cucujiformia</taxon>
        <taxon>Chrysomeloidea</taxon>
        <taxon>Chrysomelidae</taxon>
        <taxon>Bruchinae</taxon>
        <taxon>Bruchini</taxon>
        <taxon>Callosobruchus</taxon>
    </lineage>
</organism>
<dbReference type="AlphaFoldDB" id="A0A653C652"/>